<name>B9SAA9_RICCO</name>
<proteinExistence type="predicted"/>
<accession>B9SAA9</accession>
<evidence type="ECO:0000313" key="2">
    <source>
        <dbReference type="Proteomes" id="UP000008311"/>
    </source>
</evidence>
<protein>
    <submittedName>
        <fullName evidence="1">Uncharacterized protein</fullName>
    </submittedName>
</protein>
<evidence type="ECO:0000313" key="1">
    <source>
        <dbReference type="EMBL" id="EEF39471.1"/>
    </source>
</evidence>
<gene>
    <name evidence="1" type="ORF">RCOM_1698640</name>
</gene>
<keyword evidence="2" id="KW-1185">Reference proteome</keyword>
<reference evidence="2" key="1">
    <citation type="journal article" date="2010" name="Nat. Biotechnol.">
        <title>Draft genome sequence of the oilseed species Ricinus communis.</title>
        <authorList>
            <person name="Chan A.P."/>
            <person name="Crabtree J."/>
            <person name="Zhao Q."/>
            <person name="Lorenzi H."/>
            <person name="Orvis J."/>
            <person name="Puiu D."/>
            <person name="Melake-Berhan A."/>
            <person name="Jones K.M."/>
            <person name="Redman J."/>
            <person name="Chen G."/>
            <person name="Cahoon E.B."/>
            <person name="Gedil M."/>
            <person name="Stanke M."/>
            <person name="Haas B.J."/>
            <person name="Wortman J.R."/>
            <person name="Fraser-Liggett C.M."/>
            <person name="Ravel J."/>
            <person name="Rabinowicz P.D."/>
        </authorList>
    </citation>
    <scope>NUCLEOTIDE SEQUENCE [LARGE SCALE GENOMIC DNA]</scope>
    <source>
        <strain evidence="2">cv. Hale</strain>
    </source>
</reference>
<dbReference type="InParanoid" id="B9SAA9"/>
<sequence>MAVAPNSMVSTRTTNHYKEAVKEVVKNKFPDADLSFLEELNIEEIGKKPQEKADQKVVGWQAS</sequence>
<dbReference type="Proteomes" id="UP000008311">
    <property type="component" value="Unassembled WGS sequence"/>
</dbReference>
<dbReference type="AlphaFoldDB" id="B9SAA9"/>
<organism evidence="1 2">
    <name type="scientific">Ricinus communis</name>
    <name type="common">Castor bean</name>
    <dbReference type="NCBI Taxonomy" id="3988"/>
    <lineage>
        <taxon>Eukaryota</taxon>
        <taxon>Viridiplantae</taxon>
        <taxon>Streptophyta</taxon>
        <taxon>Embryophyta</taxon>
        <taxon>Tracheophyta</taxon>
        <taxon>Spermatophyta</taxon>
        <taxon>Magnoliopsida</taxon>
        <taxon>eudicotyledons</taxon>
        <taxon>Gunneridae</taxon>
        <taxon>Pentapetalae</taxon>
        <taxon>rosids</taxon>
        <taxon>fabids</taxon>
        <taxon>Malpighiales</taxon>
        <taxon>Euphorbiaceae</taxon>
        <taxon>Acalyphoideae</taxon>
        <taxon>Acalypheae</taxon>
        <taxon>Ricinus</taxon>
    </lineage>
</organism>
<dbReference type="EMBL" id="EQ973902">
    <property type="protein sequence ID" value="EEF39471.1"/>
    <property type="molecule type" value="Genomic_DNA"/>
</dbReference>